<dbReference type="PANTHER" id="PTHR46114:SF1">
    <property type="entry name" value="ZAD DOMAIN-CONTAINING PROTEIN"/>
    <property type="match status" value="1"/>
</dbReference>
<dbReference type="RefSeq" id="XP_025836372.1">
    <property type="nucleotide sequence ID" value="XM_025980587.1"/>
</dbReference>
<dbReference type="OrthoDB" id="6752011at2759"/>
<dbReference type="Proteomes" id="UP000192223">
    <property type="component" value="Unplaced"/>
</dbReference>
<dbReference type="InParanoid" id="A0A7F5RK45"/>
<accession>A0A7F5RK45</accession>
<feature type="non-terminal residue" evidence="2">
    <location>
        <position position="136"/>
    </location>
</feature>
<protein>
    <submittedName>
        <fullName evidence="2">Uncharacterized protein LOC112906446</fullName>
    </submittedName>
</protein>
<dbReference type="AlphaFoldDB" id="A0A7F5RK45"/>
<keyword evidence="1" id="KW-1185">Reference proteome</keyword>
<gene>
    <name evidence="2" type="primary">LOC112906446</name>
</gene>
<dbReference type="KEGG" id="apln:112906446"/>
<name>A0A7F5RK45_AGRPL</name>
<dbReference type="PANTHER" id="PTHR46114">
    <property type="entry name" value="APPLE DOMAIN-CONTAINING PROTEIN"/>
    <property type="match status" value="1"/>
</dbReference>
<organism evidence="1 2">
    <name type="scientific">Agrilus planipennis</name>
    <name type="common">Emerald ash borer</name>
    <name type="synonym">Agrilus marcopoli</name>
    <dbReference type="NCBI Taxonomy" id="224129"/>
    <lineage>
        <taxon>Eukaryota</taxon>
        <taxon>Metazoa</taxon>
        <taxon>Ecdysozoa</taxon>
        <taxon>Arthropoda</taxon>
        <taxon>Hexapoda</taxon>
        <taxon>Insecta</taxon>
        <taxon>Pterygota</taxon>
        <taxon>Neoptera</taxon>
        <taxon>Endopterygota</taxon>
        <taxon>Coleoptera</taxon>
        <taxon>Polyphaga</taxon>
        <taxon>Elateriformia</taxon>
        <taxon>Buprestoidea</taxon>
        <taxon>Buprestidae</taxon>
        <taxon>Agrilinae</taxon>
        <taxon>Agrilus</taxon>
    </lineage>
</organism>
<evidence type="ECO:0000313" key="1">
    <source>
        <dbReference type="Proteomes" id="UP000192223"/>
    </source>
</evidence>
<reference evidence="2" key="1">
    <citation type="submission" date="2025-08" db="UniProtKB">
        <authorList>
            <consortium name="RefSeq"/>
        </authorList>
    </citation>
    <scope>IDENTIFICATION</scope>
    <source>
        <tissue evidence="2">Entire body</tissue>
    </source>
</reference>
<sequence length="136" mass="15408">MSNCCGAGKSDKETEFITVEYTEKNTGESSSNQVTEVDNITIQRTINVGNNSENKNKIAIVRKELGTWELHCDIENPHKDDFVGLCWTEAKLKEGIFVGPDIRKLMLDTNFEATMSTKEKEAWISFREVVKKFLGN</sequence>
<evidence type="ECO:0000313" key="2">
    <source>
        <dbReference type="RefSeq" id="XP_025836372.1"/>
    </source>
</evidence>
<proteinExistence type="predicted"/>
<dbReference type="GeneID" id="112906446"/>